<evidence type="ECO:0000256" key="1">
    <source>
        <dbReference type="ARBA" id="ARBA00023015"/>
    </source>
</evidence>
<feature type="domain" description="RNA polymerase sigma-70 region 2" evidence="4">
    <location>
        <begin position="13"/>
        <end position="77"/>
    </location>
</feature>
<evidence type="ECO:0000259" key="5">
    <source>
        <dbReference type="Pfam" id="PF08281"/>
    </source>
</evidence>
<name>A0A951ISN7_9BACT</name>
<dbReference type="NCBIfam" id="TIGR02937">
    <property type="entry name" value="sigma70-ECF"/>
    <property type="match status" value="1"/>
</dbReference>
<dbReference type="Pfam" id="PF08281">
    <property type="entry name" value="Sigma70_r4_2"/>
    <property type="match status" value="1"/>
</dbReference>
<dbReference type="InterPro" id="IPR013249">
    <property type="entry name" value="RNA_pol_sigma70_r4_t2"/>
</dbReference>
<dbReference type="InterPro" id="IPR039425">
    <property type="entry name" value="RNA_pol_sigma-70-like"/>
</dbReference>
<dbReference type="PANTHER" id="PTHR43133">
    <property type="entry name" value="RNA POLYMERASE ECF-TYPE SIGMA FACTO"/>
    <property type="match status" value="1"/>
</dbReference>
<dbReference type="InterPro" id="IPR007627">
    <property type="entry name" value="RNA_pol_sigma70_r2"/>
</dbReference>
<dbReference type="GO" id="GO:0016987">
    <property type="term" value="F:sigma factor activity"/>
    <property type="evidence" value="ECO:0007669"/>
    <property type="project" value="UniProtKB-KW"/>
</dbReference>
<evidence type="ECO:0000313" key="6">
    <source>
        <dbReference type="EMBL" id="MBW3467015.1"/>
    </source>
</evidence>
<dbReference type="Proteomes" id="UP000727490">
    <property type="component" value="Unassembled WGS sequence"/>
</dbReference>
<dbReference type="GO" id="GO:0003677">
    <property type="term" value="F:DNA binding"/>
    <property type="evidence" value="ECO:0007669"/>
    <property type="project" value="InterPro"/>
</dbReference>
<dbReference type="EMBL" id="RPHB01000002">
    <property type="protein sequence ID" value="MBW3467015.1"/>
    <property type="molecule type" value="Genomic_DNA"/>
</dbReference>
<keyword evidence="7" id="KW-1185">Reference proteome</keyword>
<proteinExistence type="predicted"/>
<dbReference type="AlphaFoldDB" id="A0A951ISN7"/>
<gene>
    <name evidence="6" type="ORF">EGN73_04220</name>
</gene>
<dbReference type="Pfam" id="PF04542">
    <property type="entry name" value="Sigma70_r2"/>
    <property type="match status" value="1"/>
</dbReference>
<evidence type="ECO:0000256" key="3">
    <source>
        <dbReference type="ARBA" id="ARBA00023163"/>
    </source>
</evidence>
<protein>
    <submittedName>
        <fullName evidence="6">Sigma-70 family RNA polymerase sigma factor</fullName>
    </submittedName>
</protein>
<feature type="domain" description="RNA polymerase sigma factor 70 region 4 type 2" evidence="5">
    <location>
        <begin position="103"/>
        <end position="152"/>
    </location>
</feature>
<accession>A0A951ISN7</accession>
<dbReference type="RefSeq" id="WP_219287225.1">
    <property type="nucleotide sequence ID" value="NZ_RPHB01000002.1"/>
</dbReference>
<dbReference type="InterPro" id="IPR014284">
    <property type="entry name" value="RNA_pol_sigma-70_dom"/>
</dbReference>
<keyword evidence="3" id="KW-0804">Transcription</keyword>
<evidence type="ECO:0000313" key="7">
    <source>
        <dbReference type="Proteomes" id="UP000727490"/>
    </source>
</evidence>
<evidence type="ECO:0000256" key="2">
    <source>
        <dbReference type="ARBA" id="ARBA00023082"/>
    </source>
</evidence>
<sequence>MEKKKQYFIRIMSEHQGIIKSLCKAYYTDYEDQKDAYQDIVLQLWKSLENYRGESAIGTWIYRVSLNTLLAKVRNEKTKIITEPLQMSNLSTPSIMADGDIELLNMVLQSLKDIDKAIVILFLEGYKNKEMSAILGMSPTNISTRLNRVKSELKAKFKNLNEFK</sequence>
<keyword evidence="2" id="KW-0731">Sigma factor</keyword>
<reference evidence="6 7" key="1">
    <citation type="journal article" date="2020" name="Syst. Appl. Microbiol.">
        <title>Arthrospiribacter ruber gen. nov., sp. nov., a novel bacterium isolated from Arthrospira cultures.</title>
        <authorList>
            <person name="Waleron M."/>
            <person name="Misztak A."/>
            <person name="Waleron M.M."/>
            <person name="Furmaniak M."/>
            <person name="Mrozik A."/>
            <person name="Waleron K."/>
        </authorList>
    </citation>
    <scope>NUCLEOTIDE SEQUENCE [LARGE SCALE GENOMIC DNA]</scope>
    <source>
        <strain evidence="6 7">DPMB0001</strain>
    </source>
</reference>
<keyword evidence="1" id="KW-0805">Transcription regulation</keyword>
<comment type="caution">
    <text evidence="6">The sequence shown here is derived from an EMBL/GenBank/DDBJ whole genome shotgun (WGS) entry which is preliminary data.</text>
</comment>
<evidence type="ECO:0000259" key="4">
    <source>
        <dbReference type="Pfam" id="PF04542"/>
    </source>
</evidence>
<dbReference type="PANTHER" id="PTHR43133:SF45">
    <property type="entry name" value="RNA POLYMERASE ECF-TYPE SIGMA FACTOR"/>
    <property type="match status" value="1"/>
</dbReference>
<organism evidence="6 7">
    <name type="scientific">Arthrospiribacter ruber</name>
    <dbReference type="NCBI Taxonomy" id="2487934"/>
    <lineage>
        <taxon>Bacteria</taxon>
        <taxon>Pseudomonadati</taxon>
        <taxon>Bacteroidota</taxon>
        <taxon>Cytophagia</taxon>
        <taxon>Cytophagales</taxon>
        <taxon>Cyclobacteriaceae</taxon>
        <taxon>Arthrospiribacter</taxon>
    </lineage>
</organism>
<dbReference type="GO" id="GO:0006352">
    <property type="term" value="P:DNA-templated transcription initiation"/>
    <property type="evidence" value="ECO:0007669"/>
    <property type="project" value="InterPro"/>
</dbReference>